<evidence type="ECO:0000256" key="3">
    <source>
        <dbReference type="ARBA" id="ARBA00022692"/>
    </source>
</evidence>
<proteinExistence type="predicted"/>
<keyword evidence="4" id="KW-1133">Transmembrane helix</keyword>
<evidence type="ECO:0000256" key="5">
    <source>
        <dbReference type="ARBA" id="ARBA00023136"/>
    </source>
</evidence>
<keyword evidence="2" id="KW-1003">Cell membrane</keyword>
<name>A0A1C0ARE3_9ACTN</name>
<evidence type="ECO:0000256" key="1">
    <source>
        <dbReference type="ARBA" id="ARBA00004651"/>
    </source>
</evidence>
<reference evidence="7" key="1">
    <citation type="submission" date="2016-07" db="EMBL/GenBank/DDBJ databases">
        <authorList>
            <person name="Florea S."/>
            <person name="Webb J.S."/>
            <person name="Jaromczyk J."/>
            <person name="Schardl C.L."/>
        </authorList>
    </citation>
    <scope>NUCLEOTIDE SEQUENCE [LARGE SCALE GENOMIC DNA]</scope>
    <source>
        <strain evidence="7">IPBSL-7</strain>
    </source>
</reference>
<evidence type="ECO:0000256" key="2">
    <source>
        <dbReference type="ARBA" id="ARBA00022475"/>
    </source>
</evidence>
<dbReference type="Proteomes" id="UP000093501">
    <property type="component" value="Unassembled WGS sequence"/>
</dbReference>
<dbReference type="PANTHER" id="PTHR35007:SF4">
    <property type="entry name" value="CONSERVED TRANSMEMBRANE PROTEIN-RELATED"/>
    <property type="match status" value="1"/>
</dbReference>
<keyword evidence="5" id="KW-0472">Membrane</keyword>
<dbReference type="InterPro" id="IPR018076">
    <property type="entry name" value="T2SS_GspF_dom"/>
</dbReference>
<dbReference type="GO" id="GO:0005886">
    <property type="term" value="C:plasma membrane"/>
    <property type="evidence" value="ECO:0007669"/>
    <property type="project" value="UniProtKB-SubCell"/>
</dbReference>
<gene>
    <name evidence="6" type="ORF">BCR15_12045</name>
</gene>
<evidence type="ECO:0000313" key="6">
    <source>
        <dbReference type="EMBL" id="OCL36994.1"/>
    </source>
</evidence>
<dbReference type="EMBL" id="MBQD01000003">
    <property type="protein sequence ID" value="OCL36994.1"/>
    <property type="molecule type" value="Genomic_DNA"/>
</dbReference>
<keyword evidence="7" id="KW-1185">Reference proteome</keyword>
<keyword evidence="3" id="KW-0812">Transmembrane</keyword>
<organism evidence="6 7">
    <name type="scientific">Tessaracoccus lapidicaptus</name>
    <dbReference type="NCBI Taxonomy" id="1427523"/>
    <lineage>
        <taxon>Bacteria</taxon>
        <taxon>Bacillati</taxon>
        <taxon>Actinomycetota</taxon>
        <taxon>Actinomycetes</taxon>
        <taxon>Propionibacteriales</taxon>
        <taxon>Propionibacteriaceae</taxon>
        <taxon>Tessaracoccus</taxon>
    </lineage>
</organism>
<comment type="caution">
    <text evidence="6">The sequence shown here is derived from an EMBL/GenBank/DDBJ whole genome shotgun (WGS) entry which is preliminary data.</text>
</comment>
<accession>A0A1C0ARE3</accession>
<dbReference type="Pfam" id="PF00482">
    <property type="entry name" value="T2SSF"/>
    <property type="match status" value="1"/>
</dbReference>
<dbReference type="AlphaFoldDB" id="A0A1C0ARE3"/>
<protein>
    <submittedName>
        <fullName evidence="6">Uncharacterized protein</fullName>
    </submittedName>
</protein>
<dbReference type="PANTHER" id="PTHR35007">
    <property type="entry name" value="INTEGRAL MEMBRANE PROTEIN-RELATED"/>
    <property type="match status" value="1"/>
</dbReference>
<sequence length="260" mass="26094">MIAAAALAALAAAVAIGPERRVAAGARAARRAALPVRSRMVAIAAVGAAAAALLVAPRWAGWLLTVGVIAGTVLHLGAAGRRRRAQEAGAADCAAATRALAGLLRAGQLPAAALGNAAEEFPLLRPAAAAARLGTDVAGQLSRSSDAPGYEGLTMVAAAWRLSEQTGAPVAEVLGRVAEDLRGRRRVAAVVETELAAARTTGRIMGALPIAALLLGAMSGVDTMDILIGRPWGQWLVLGGAVLAAGGVLWVDRLAGRGVR</sequence>
<evidence type="ECO:0000313" key="7">
    <source>
        <dbReference type="Proteomes" id="UP000093501"/>
    </source>
</evidence>
<comment type="subcellular location">
    <subcellularLocation>
        <location evidence="1">Cell membrane</location>
        <topology evidence="1">Multi-pass membrane protein</topology>
    </subcellularLocation>
</comment>
<dbReference type="RefSeq" id="WP_068749670.1">
    <property type="nucleotide sequence ID" value="NZ_LR214441.1"/>
</dbReference>
<evidence type="ECO:0000256" key="4">
    <source>
        <dbReference type="ARBA" id="ARBA00022989"/>
    </source>
</evidence>